<accession>A0A5B7G8D2</accession>
<feature type="region of interest" description="Disordered" evidence="1">
    <location>
        <begin position="203"/>
        <end position="223"/>
    </location>
</feature>
<sequence>MAKKGEQSTDRRARYVRPAEGQEEKREILHSDKNIRPVREERKYEKRGTQSNDENMSRSGEKTDERRGKLQTEKRAKGIARETQKKGMGETPLIGEEERKELRNIVKREALGIKRRRERAASPAIIYMPGRGNEKVVVFPPGRRRRSVADLLMTAADTQEEGGSDGLQRGMNRMHGLCGGARRIVQEMKALLKAAKVCVERPIPQQHQPSALPQESKTSQGHD</sequence>
<comment type="caution">
    <text evidence="2">The sequence shown here is derived from an EMBL/GenBank/DDBJ whole genome shotgun (WGS) entry which is preliminary data.</text>
</comment>
<feature type="region of interest" description="Disordered" evidence="1">
    <location>
        <begin position="1"/>
        <end position="87"/>
    </location>
</feature>
<evidence type="ECO:0000313" key="3">
    <source>
        <dbReference type="Proteomes" id="UP000324222"/>
    </source>
</evidence>
<feature type="compositionally biased region" description="Basic and acidic residues" evidence="1">
    <location>
        <begin position="55"/>
        <end position="87"/>
    </location>
</feature>
<gene>
    <name evidence="2" type="ORF">E2C01_050204</name>
</gene>
<protein>
    <submittedName>
        <fullName evidence="2">Uncharacterized protein</fullName>
    </submittedName>
</protein>
<proteinExistence type="predicted"/>
<dbReference type="Proteomes" id="UP000324222">
    <property type="component" value="Unassembled WGS sequence"/>
</dbReference>
<feature type="compositionally biased region" description="Basic and acidic residues" evidence="1">
    <location>
        <begin position="1"/>
        <end position="13"/>
    </location>
</feature>
<dbReference type="OrthoDB" id="6372764at2759"/>
<feature type="compositionally biased region" description="Polar residues" evidence="1">
    <location>
        <begin position="205"/>
        <end position="223"/>
    </location>
</feature>
<dbReference type="EMBL" id="VSRR010013804">
    <property type="protein sequence ID" value="MPC56251.1"/>
    <property type="molecule type" value="Genomic_DNA"/>
</dbReference>
<organism evidence="2 3">
    <name type="scientific">Portunus trituberculatus</name>
    <name type="common">Swimming crab</name>
    <name type="synonym">Neptunus trituberculatus</name>
    <dbReference type="NCBI Taxonomy" id="210409"/>
    <lineage>
        <taxon>Eukaryota</taxon>
        <taxon>Metazoa</taxon>
        <taxon>Ecdysozoa</taxon>
        <taxon>Arthropoda</taxon>
        <taxon>Crustacea</taxon>
        <taxon>Multicrustacea</taxon>
        <taxon>Malacostraca</taxon>
        <taxon>Eumalacostraca</taxon>
        <taxon>Eucarida</taxon>
        <taxon>Decapoda</taxon>
        <taxon>Pleocyemata</taxon>
        <taxon>Brachyura</taxon>
        <taxon>Eubrachyura</taxon>
        <taxon>Portunoidea</taxon>
        <taxon>Portunidae</taxon>
        <taxon>Portuninae</taxon>
        <taxon>Portunus</taxon>
    </lineage>
</organism>
<keyword evidence="3" id="KW-1185">Reference proteome</keyword>
<reference evidence="2 3" key="1">
    <citation type="submission" date="2019-05" db="EMBL/GenBank/DDBJ databases">
        <title>Another draft genome of Portunus trituberculatus and its Hox gene families provides insights of decapod evolution.</title>
        <authorList>
            <person name="Jeong J.-H."/>
            <person name="Song I."/>
            <person name="Kim S."/>
            <person name="Choi T."/>
            <person name="Kim D."/>
            <person name="Ryu S."/>
            <person name="Kim W."/>
        </authorList>
    </citation>
    <scope>NUCLEOTIDE SEQUENCE [LARGE SCALE GENOMIC DNA]</scope>
    <source>
        <tissue evidence="2">Muscle</tissue>
    </source>
</reference>
<name>A0A5B7G8D2_PORTR</name>
<evidence type="ECO:0000256" key="1">
    <source>
        <dbReference type="SAM" id="MobiDB-lite"/>
    </source>
</evidence>
<dbReference type="AlphaFoldDB" id="A0A5B7G8D2"/>
<evidence type="ECO:0000313" key="2">
    <source>
        <dbReference type="EMBL" id="MPC56251.1"/>
    </source>
</evidence>
<feature type="compositionally biased region" description="Basic and acidic residues" evidence="1">
    <location>
        <begin position="20"/>
        <end position="48"/>
    </location>
</feature>